<dbReference type="Pfam" id="PF01795">
    <property type="entry name" value="Methyltransf_5"/>
    <property type="match status" value="1"/>
</dbReference>
<dbReference type="SUPFAM" id="SSF53335">
    <property type="entry name" value="S-adenosyl-L-methionine-dependent methyltransferases"/>
    <property type="match status" value="1"/>
</dbReference>
<keyword evidence="8" id="KW-1185">Reference proteome</keyword>
<dbReference type="HAMAP" id="MF_01007">
    <property type="entry name" value="16SrRNA_methyltr_H"/>
    <property type="match status" value="1"/>
</dbReference>
<dbReference type="OrthoDB" id="9806637at2"/>
<dbReference type="EC" id="2.1.1.199" evidence="6"/>
<dbReference type="PANTHER" id="PTHR11265:SF0">
    <property type="entry name" value="12S RRNA N4-METHYLCYTIDINE METHYLTRANSFERASE"/>
    <property type="match status" value="1"/>
</dbReference>
<dbReference type="InterPro" id="IPR029063">
    <property type="entry name" value="SAM-dependent_MTases_sf"/>
</dbReference>
<keyword evidence="6" id="KW-0963">Cytoplasm</keyword>
<dbReference type="SUPFAM" id="SSF81799">
    <property type="entry name" value="Putative methyltransferase TM0872, insert domain"/>
    <property type="match status" value="1"/>
</dbReference>
<dbReference type="PANTHER" id="PTHR11265">
    <property type="entry name" value="S-ADENOSYL-METHYLTRANSFERASE MRAW"/>
    <property type="match status" value="1"/>
</dbReference>
<feature type="binding site" evidence="6">
    <location>
        <position position="108"/>
    </location>
    <ligand>
        <name>S-adenosyl-L-methionine</name>
        <dbReference type="ChEBI" id="CHEBI:59789"/>
    </ligand>
</feature>
<feature type="binding site" evidence="6">
    <location>
        <begin position="40"/>
        <end position="42"/>
    </location>
    <ligand>
        <name>S-adenosyl-L-methionine</name>
        <dbReference type="ChEBI" id="CHEBI:59789"/>
    </ligand>
</feature>
<evidence type="ECO:0000256" key="3">
    <source>
        <dbReference type="ARBA" id="ARBA00022603"/>
    </source>
</evidence>
<comment type="catalytic activity">
    <reaction evidence="6">
        <text>cytidine(1402) in 16S rRNA + S-adenosyl-L-methionine = N(4)-methylcytidine(1402) in 16S rRNA + S-adenosyl-L-homocysteine + H(+)</text>
        <dbReference type="Rhea" id="RHEA:42928"/>
        <dbReference type="Rhea" id="RHEA-COMP:10286"/>
        <dbReference type="Rhea" id="RHEA-COMP:10287"/>
        <dbReference type="ChEBI" id="CHEBI:15378"/>
        <dbReference type="ChEBI" id="CHEBI:57856"/>
        <dbReference type="ChEBI" id="CHEBI:59789"/>
        <dbReference type="ChEBI" id="CHEBI:74506"/>
        <dbReference type="ChEBI" id="CHEBI:82748"/>
        <dbReference type="EC" id="2.1.1.199"/>
    </reaction>
</comment>
<evidence type="ECO:0000313" key="8">
    <source>
        <dbReference type="Proteomes" id="UP000072660"/>
    </source>
</evidence>
<dbReference type="Proteomes" id="UP000072660">
    <property type="component" value="Unassembled WGS sequence"/>
</dbReference>
<dbReference type="GO" id="GO:0005737">
    <property type="term" value="C:cytoplasm"/>
    <property type="evidence" value="ECO:0007669"/>
    <property type="project" value="UniProtKB-SubCell"/>
</dbReference>
<gene>
    <name evidence="6" type="primary">rsmH</name>
    <name evidence="7" type="ORF">AXE65_01480</name>
</gene>
<keyword evidence="3 6" id="KW-0489">Methyltransferase</keyword>
<dbReference type="RefSeq" id="WP_068389552.1">
    <property type="nucleotide sequence ID" value="NZ_LSZO01000135.1"/>
</dbReference>
<dbReference type="GO" id="GO:0070475">
    <property type="term" value="P:rRNA base methylation"/>
    <property type="evidence" value="ECO:0007669"/>
    <property type="project" value="UniProtKB-UniRule"/>
</dbReference>
<reference evidence="7 8" key="1">
    <citation type="submission" date="2016-02" db="EMBL/GenBank/DDBJ databases">
        <authorList>
            <person name="Wen L."/>
            <person name="He K."/>
            <person name="Yang H."/>
        </authorList>
    </citation>
    <scope>NUCLEOTIDE SEQUENCE [LARGE SCALE GENOMIC DNA]</scope>
    <source>
        <strain evidence="7 8">CV58</strain>
    </source>
</reference>
<dbReference type="AlphaFoldDB" id="A0A139SV27"/>
<dbReference type="GO" id="GO:0071424">
    <property type="term" value="F:rRNA (cytosine-N4-)-methyltransferase activity"/>
    <property type="evidence" value="ECO:0007669"/>
    <property type="project" value="UniProtKB-UniRule"/>
</dbReference>
<evidence type="ECO:0000313" key="7">
    <source>
        <dbReference type="EMBL" id="KXU38413.1"/>
    </source>
</evidence>
<sequence length="318" mass="35234">MSSTSQLQRFEHISVLPDEAVAALNVRATGCYLDGTFGRGGHSRLILQNLNTEGRLLGFDKDPEAVAVGRELAAQDKRFEIINKSFAELGEVLEARQLNGKLSGILLDLGLSSPQLDDAARGFSFQQDGPLDMRMNPNAGQSAADFLASADEQTIAQVFKDYGEERFARRMARAVVERRAERPFTRTLDLAEVLKAANPAWEKGKHPATRAFQGLRIYLNQELADLERGLAAALEALMPGGRLVVISFHSLEDRIVKRFMQSQAKPPKDNRPRHLPIPLKPFTARLAVLGRPRRASDDEVARNPRARSAIFRVAEKLS</sequence>
<dbReference type="Gene3D" id="1.10.150.170">
    <property type="entry name" value="Putative methyltransferase TM0872, insert domain"/>
    <property type="match status" value="1"/>
</dbReference>
<organism evidence="7 8">
    <name type="scientific">Ventosimonas gracilis</name>
    <dbReference type="NCBI Taxonomy" id="1680762"/>
    <lineage>
        <taxon>Bacteria</taxon>
        <taxon>Pseudomonadati</taxon>
        <taxon>Pseudomonadota</taxon>
        <taxon>Gammaproteobacteria</taxon>
        <taxon>Pseudomonadales</taxon>
        <taxon>Ventosimonadaceae</taxon>
        <taxon>Ventosimonas</taxon>
    </lineage>
</organism>
<keyword evidence="5 6" id="KW-0949">S-adenosyl-L-methionine</keyword>
<dbReference type="FunFam" id="1.10.150.170:FF:000003">
    <property type="entry name" value="Ribosomal RNA small subunit methyltransferase H"/>
    <property type="match status" value="1"/>
</dbReference>
<dbReference type="Gene3D" id="3.40.50.150">
    <property type="entry name" value="Vaccinia Virus protein VP39"/>
    <property type="match status" value="1"/>
</dbReference>
<dbReference type="PIRSF" id="PIRSF004486">
    <property type="entry name" value="MraW"/>
    <property type="match status" value="1"/>
</dbReference>
<evidence type="ECO:0000256" key="1">
    <source>
        <dbReference type="ARBA" id="ARBA00010396"/>
    </source>
</evidence>
<keyword evidence="4 6" id="KW-0808">Transferase</keyword>
<comment type="similarity">
    <text evidence="1 6">Belongs to the methyltransferase superfamily. RsmH family.</text>
</comment>
<comment type="function">
    <text evidence="6">Specifically methylates the N4 position of cytidine in position 1402 (C1402) of 16S rRNA.</text>
</comment>
<dbReference type="NCBIfam" id="TIGR00006">
    <property type="entry name" value="16S rRNA (cytosine(1402)-N(4))-methyltransferase RsmH"/>
    <property type="match status" value="1"/>
</dbReference>
<comment type="subcellular location">
    <subcellularLocation>
        <location evidence="6">Cytoplasm</location>
    </subcellularLocation>
</comment>
<proteinExistence type="inferred from homology"/>
<protein>
    <recommendedName>
        <fullName evidence="6">Ribosomal RNA small subunit methyltransferase H</fullName>
        <ecNumber evidence="6">2.1.1.199</ecNumber>
    </recommendedName>
    <alternativeName>
        <fullName evidence="6">16S rRNA m(4)C1402 methyltransferase</fullName>
    </alternativeName>
    <alternativeName>
        <fullName evidence="6">rRNA (cytosine-N(4)-)-methyltransferase RsmH</fullName>
    </alternativeName>
</protein>
<dbReference type="InterPro" id="IPR002903">
    <property type="entry name" value="RsmH"/>
</dbReference>
<feature type="binding site" evidence="6">
    <location>
        <position position="86"/>
    </location>
    <ligand>
        <name>S-adenosyl-L-methionine</name>
        <dbReference type="ChEBI" id="CHEBI:59789"/>
    </ligand>
</feature>
<evidence type="ECO:0000256" key="6">
    <source>
        <dbReference type="HAMAP-Rule" id="MF_01007"/>
    </source>
</evidence>
<name>A0A139SV27_9GAMM</name>
<evidence type="ECO:0000256" key="4">
    <source>
        <dbReference type="ARBA" id="ARBA00022679"/>
    </source>
</evidence>
<accession>A0A139SV27</accession>
<evidence type="ECO:0000256" key="5">
    <source>
        <dbReference type="ARBA" id="ARBA00022691"/>
    </source>
</evidence>
<feature type="binding site" evidence="6">
    <location>
        <position position="60"/>
    </location>
    <ligand>
        <name>S-adenosyl-L-methionine</name>
        <dbReference type="ChEBI" id="CHEBI:59789"/>
    </ligand>
</feature>
<comment type="caution">
    <text evidence="7">The sequence shown here is derived from an EMBL/GenBank/DDBJ whole genome shotgun (WGS) entry which is preliminary data.</text>
</comment>
<dbReference type="InterPro" id="IPR023397">
    <property type="entry name" value="SAM-dep_MeTrfase_MraW_recog"/>
</dbReference>
<dbReference type="EMBL" id="LSZO01000135">
    <property type="protein sequence ID" value="KXU38413.1"/>
    <property type="molecule type" value="Genomic_DNA"/>
</dbReference>
<keyword evidence="2 6" id="KW-0698">rRNA processing</keyword>
<evidence type="ECO:0000256" key="2">
    <source>
        <dbReference type="ARBA" id="ARBA00022552"/>
    </source>
</evidence>
<feature type="binding site" evidence="6">
    <location>
        <position position="115"/>
    </location>
    <ligand>
        <name>S-adenosyl-L-methionine</name>
        <dbReference type="ChEBI" id="CHEBI:59789"/>
    </ligand>
</feature>